<comment type="caution">
    <text evidence="2">The sequence shown here is derived from an EMBL/GenBank/DDBJ whole genome shotgun (WGS) entry which is preliminary data.</text>
</comment>
<dbReference type="KEGG" id="tpv:TP01_0680"/>
<proteinExistence type="predicted"/>
<accession>Q4N7Z0</accession>
<name>Q4N7Z0_THEPA</name>
<organism evidence="2 3">
    <name type="scientific">Theileria parva</name>
    <name type="common">East coast fever infection agent</name>
    <dbReference type="NCBI Taxonomy" id="5875"/>
    <lineage>
        <taxon>Eukaryota</taxon>
        <taxon>Sar</taxon>
        <taxon>Alveolata</taxon>
        <taxon>Apicomplexa</taxon>
        <taxon>Aconoidasida</taxon>
        <taxon>Piroplasmida</taxon>
        <taxon>Theileriidae</taxon>
        <taxon>Theileria</taxon>
    </lineage>
</organism>
<reference evidence="2 3" key="1">
    <citation type="journal article" date="2005" name="Science">
        <title>Genome sequence of Theileria parva, a bovine pathogen that transforms lymphocytes.</title>
        <authorList>
            <person name="Gardner M.J."/>
            <person name="Bishop R."/>
            <person name="Shah T."/>
            <person name="de Villiers E.P."/>
            <person name="Carlton J.M."/>
            <person name="Hall N."/>
            <person name="Ren Q."/>
            <person name="Paulsen I.T."/>
            <person name="Pain A."/>
            <person name="Berriman M."/>
            <person name="Wilson R.J.M."/>
            <person name="Sato S."/>
            <person name="Ralph S.A."/>
            <person name="Mann D.J."/>
            <person name="Xiong Z."/>
            <person name="Shallom S.J."/>
            <person name="Weidman J."/>
            <person name="Jiang L."/>
            <person name="Lynn J."/>
            <person name="Weaver B."/>
            <person name="Shoaibi A."/>
            <person name="Domingo A.R."/>
            <person name="Wasawo D."/>
            <person name="Crabtree J."/>
            <person name="Wortman J.R."/>
            <person name="Haas B."/>
            <person name="Angiuoli S.V."/>
            <person name="Creasy T.H."/>
            <person name="Lu C."/>
            <person name="Suh B."/>
            <person name="Silva J.C."/>
            <person name="Utterback T.R."/>
            <person name="Feldblyum T.V."/>
            <person name="Pertea M."/>
            <person name="Allen J."/>
            <person name="Nierman W.C."/>
            <person name="Taracha E.L.N."/>
            <person name="Salzberg S.L."/>
            <person name="White O.R."/>
            <person name="Fitzhugh H.A."/>
            <person name="Morzaria S."/>
            <person name="Venter J.C."/>
            <person name="Fraser C.M."/>
            <person name="Nene V."/>
        </authorList>
    </citation>
    <scope>NUCLEOTIDE SEQUENCE [LARGE SCALE GENOMIC DNA]</scope>
    <source>
        <strain evidence="2 3">Muguga</strain>
    </source>
</reference>
<dbReference type="VEuPathDB" id="PiroplasmaDB:TpMuguga_01g00680"/>
<feature type="chain" id="PRO_5004241743" evidence="1">
    <location>
        <begin position="35"/>
        <end position="228"/>
    </location>
</feature>
<dbReference type="RefSeq" id="XP_766201.1">
    <property type="nucleotide sequence ID" value="XM_761108.1"/>
</dbReference>
<protein>
    <submittedName>
        <fullName evidence="2">Uncharacterized protein</fullName>
    </submittedName>
</protein>
<dbReference type="Proteomes" id="UP000001949">
    <property type="component" value="Unassembled WGS sequence"/>
</dbReference>
<feature type="signal peptide" evidence="1">
    <location>
        <begin position="1"/>
        <end position="34"/>
    </location>
</feature>
<gene>
    <name evidence="2" type="ordered locus">TP01_0680</name>
</gene>
<sequence>MYWPYQRLTGPSETLKIILILLIMAAELQYKAETKNGKPVLYSRTDTQGEWDDITHTRHNLDDLELYDLELNLTKFSQCPAFLHGFTIRIITLFLCYHIKMGDKLLWSYCMEPYQGLPTEILFNLKNNTMNLLFKENRLENLSMEGYLTDWVEPGKLLEKPDDWKFIENGDTEACLFNEEDPCLGLQILGKSVWIHNENEPYPISVILAENTNTLVFPNYYTQFDLPH</sequence>
<evidence type="ECO:0000256" key="1">
    <source>
        <dbReference type="SAM" id="SignalP"/>
    </source>
</evidence>
<dbReference type="InParanoid" id="Q4N7Z0"/>
<dbReference type="GeneID" id="3502840"/>
<dbReference type="OMA" id="WIHNENE"/>
<keyword evidence="3" id="KW-1185">Reference proteome</keyword>
<evidence type="ECO:0000313" key="2">
    <source>
        <dbReference type="EMBL" id="EAN33918.1"/>
    </source>
</evidence>
<keyword evidence="1" id="KW-0732">Signal</keyword>
<dbReference type="AlphaFoldDB" id="Q4N7Z0"/>
<dbReference type="EMBL" id="AAGK01000001">
    <property type="protein sequence ID" value="EAN33918.1"/>
    <property type="molecule type" value="Genomic_DNA"/>
</dbReference>
<evidence type="ECO:0000313" key="3">
    <source>
        <dbReference type="Proteomes" id="UP000001949"/>
    </source>
</evidence>